<proteinExistence type="predicted"/>
<dbReference type="Proteomes" id="UP000518266">
    <property type="component" value="Unassembled WGS sequence"/>
</dbReference>
<dbReference type="InterPro" id="IPR036028">
    <property type="entry name" value="SH3-like_dom_sf"/>
</dbReference>
<dbReference type="PANTHER" id="PTHR47146">
    <property type="entry name" value="OTORAPLIN"/>
    <property type="match status" value="1"/>
</dbReference>
<name>A0A7J5XZW3_DISMA</name>
<gene>
    <name evidence="3" type="ORF">F7725_023968</name>
</gene>
<accession>A0A7J5XZW3</accession>
<sequence length="284" mass="31547">MCTVTWKPLWKVLAWKSSTISASNIQQMVGSISGLTITMPWKTRSNCRTVRSTVARIQRSTLLMTMKMGTFRAMAIPRCSRVVPAGKEKGEEEGISLVAPTYLLVIWHLADENFSNFTRHIRVKVHLSFSENSDVGSNPSHSYTNNTLGSALSVSMSFPLVILLCVGLLQQTAGAVHMDKLADNKICGDAECSYVVSMATVLDDFIAPDCRFINLRLGQKVYVYSKLIPEEGAGVFWSGSVYSERYVDQMGIVGYFPATMVNETQKFIENTVKVATTNMDFYCD</sequence>
<protein>
    <recommendedName>
        <fullName evidence="2">SH3 domain-containing protein</fullName>
    </recommendedName>
</protein>
<comment type="caution">
    <text evidence="3">The sequence shown here is derived from an EMBL/GenBank/DDBJ whole genome shotgun (WGS) entry which is preliminary data.</text>
</comment>
<dbReference type="InterPro" id="IPR001452">
    <property type="entry name" value="SH3_domain"/>
</dbReference>
<evidence type="ECO:0000259" key="2">
    <source>
        <dbReference type="Pfam" id="PF07653"/>
    </source>
</evidence>
<dbReference type="Gene3D" id="2.30.30.40">
    <property type="entry name" value="SH3 Domains"/>
    <property type="match status" value="1"/>
</dbReference>
<dbReference type="Pfam" id="PF07653">
    <property type="entry name" value="SH3_2"/>
    <property type="match status" value="1"/>
</dbReference>
<dbReference type="SUPFAM" id="SSF50044">
    <property type="entry name" value="SH3-domain"/>
    <property type="match status" value="1"/>
</dbReference>
<feature type="domain" description="SH3" evidence="2">
    <location>
        <begin position="201"/>
        <end position="263"/>
    </location>
</feature>
<dbReference type="InterPro" id="IPR042801">
    <property type="entry name" value="OTOR"/>
</dbReference>
<dbReference type="EMBL" id="JAAKFY010000019">
    <property type="protein sequence ID" value="KAF3842017.1"/>
    <property type="molecule type" value="Genomic_DNA"/>
</dbReference>
<evidence type="ECO:0000256" key="1">
    <source>
        <dbReference type="ARBA" id="ARBA00022443"/>
    </source>
</evidence>
<dbReference type="GO" id="GO:0001502">
    <property type="term" value="P:cartilage condensation"/>
    <property type="evidence" value="ECO:0007669"/>
    <property type="project" value="TreeGrafter"/>
</dbReference>
<reference evidence="3 4" key="1">
    <citation type="submission" date="2020-03" db="EMBL/GenBank/DDBJ databases">
        <title>Dissostichus mawsoni Genome sequencing and assembly.</title>
        <authorList>
            <person name="Park H."/>
        </authorList>
    </citation>
    <scope>NUCLEOTIDE SEQUENCE [LARGE SCALE GENOMIC DNA]</scope>
    <source>
        <strain evidence="3">DM0001</strain>
        <tissue evidence="3">Muscle</tissue>
    </source>
</reference>
<evidence type="ECO:0000313" key="4">
    <source>
        <dbReference type="Proteomes" id="UP000518266"/>
    </source>
</evidence>
<keyword evidence="4" id="KW-1185">Reference proteome</keyword>
<evidence type="ECO:0000313" key="3">
    <source>
        <dbReference type="EMBL" id="KAF3842017.1"/>
    </source>
</evidence>
<dbReference type="AlphaFoldDB" id="A0A7J5XZW3"/>
<keyword evidence="1" id="KW-0728">SH3 domain</keyword>
<organism evidence="3 4">
    <name type="scientific">Dissostichus mawsoni</name>
    <name type="common">Antarctic cod</name>
    <dbReference type="NCBI Taxonomy" id="36200"/>
    <lineage>
        <taxon>Eukaryota</taxon>
        <taxon>Metazoa</taxon>
        <taxon>Chordata</taxon>
        <taxon>Craniata</taxon>
        <taxon>Vertebrata</taxon>
        <taxon>Euteleostomi</taxon>
        <taxon>Actinopterygii</taxon>
        <taxon>Neopterygii</taxon>
        <taxon>Teleostei</taxon>
        <taxon>Neoteleostei</taxon>
        <taxon>Acanthomorphata</taxon>
        <taxon>Eupercaria</taxon>
        <taxon>Perciformes</taxon>
        <taxon>Notothenioidei</taxon>
        <taxon>Nototheniidae</taxon>
        <taxon>Dissostichus</taxon>
    </lineage>
</organism>
<dbReference type="OrthoDB" id="10037838at2759"/>
<dbReference type="PANTHER" id="PTHR47146:SF1">
    <property type="entry name" value="OTORAPLIN"/>
    <property type="match status" value="1"/>
</dbReference>